<evidence type="ECO:0000313" key="2">
    <source>
        <dbReference type="EMBL" id="ADV81184.1"/>
    </source>
</evidence>
<dbReference type="InterPro" id="IPR029058">
    <property type="entry name" value="AB_hydrolase_fold"/>
</dbReference>
<dbReference type="InterPro" id="IPR000801">
    <property type="entry name" value="Esterase-like"/>
</dbReference>
<dbReference type="GO" id="GO:0016747">
    <property type="term" value="F:acyltransferase activity, transferring groups other than amino-acyl groups"/>
    <property type="evidence" value="ECO:0007669"/>
    <property type="project" value="TreeGrafter"/>
</dbReference>
<gene>
    <name evidence="2" type="ordered locus">AciPR4_0349</name>
</gene>
<organism evidence="2 3">
    <name type="scientific">Terriglobus saanensis (strain ATCC BAA-1853 / DSM 23119 / SP1PR4)</name>
    <dbReference type="NCBI Taxonomy" id="401053"/>
    <lineage>
        <taxon>Bacteria</taxon>
        <taxon>Pseudomonadati</taxon>
        <taxon>Acidobacteriota</taxon>
        <taxon>Terriglobia</taxon>
        <taxon>Terriglobales</taxon>
        <taxon>Acidobacteriaceae</taxon>
        <taxon>Terriglobus</taxon>
    </lineage>
</organism>
<dbReference type="AlphaFoldDB" id="E8V1I9"/>
<dbReference type="OrthoDB" id="9809277at2"/>
<dbReference type="InterPro" id="IPR050583">
    <property type="entry name" value="Mycobacterial_A85_antigen"/>
</dbReference>
<feature type="chain" id="PRO_5003232766" evidence="1">
    <location>
        <begin position="29"/>
        <end position="358"/>
    </location>
</feature>
<keyword evidence="3" id="KW-1185">Reference proteome</keyword>
<keyword evidence="1" id="KW-0732">Signal</keyword>
<protein>
    <submittedName>
        <fullName evidence="2">Esterase</fullName>
    </submittedName>
</protein>
<dbReference type="Pfam" id="PF00756">
    <property type="entry name" value="Esterase"/>
    <property type="match status" value="1"/>
</dbReference>
<evidence type="ECO:0000313" key="3">
    <source>
        <dbReference type="Proteomes" id="UP000006844"/>
    </source>
</evidence>
<feature type="signal peptide" evidence="1">
    <location>
        <begin position="1"/>
        <end position="28"/>
    </location>
</feature>
<name>E8V1I9_TERSS</name>
<dbReference type="EMBL" id="CP002467">
    <property type="protein sequence ID" value="ADV81184.1"/>
    <property type="molecule type" value="Genomic_DNA"/>
</dbReference>
<dbReference type="RefSeq" id="WP_013566917.1">
    <property type="nucleotide sequence ID" value="NC_014963.1"/>
</dbReference>
<accession>E8V1I9</accession>
<dbReference type="eggNOG" id="COG2382">
    <property type="taxonomic scope" value="Bacteria"/>
</dbReference>
<proteinExistence type="predicted"/>
<evidence type="ECO:0000256" key="1">
    <source>
        <dbReference type="SAM" id="SignalP"/>
    </source>
</evidence>
<dbReference type="PANTHER" id="PTHR48098:SF1">
    <property type="entry name" value="DIACYLGLYCEROL ACYLTRANSFERASE_MYCOLYLTRANSFERASE AG85A"/>
    <property type="match status" value="1"/>
</dbReference>
<dbReference type="HOGENOM" id="CLU_037618_0_0_0"/>
<dbReference type="Gene3D" id="3.40.50.1820">
    <property type="entry name" value="alpha/beta hydrolase"/>
    <property type="match status" value="1"/>
</dbReference>
<dbReference type="Proteomes" id="UP000006844">
    <property type="component" value="Chromosome"/>
</dbReference>
<reference evidence="2 3" key="1">
    <citation type="journal article" date="2012" name="Stand. Genomic Sci.">
        <title>Complete genome sequence of Terriglobus saanensis type strain SP1PR4(T), an Acidobacteria from tundra soil.</title>
        <authorList>
            <person name="Rawat S.R."/>
            <person name="Mannisto M.K."/>
            <person name="Starovoytov V."/>
            <person name="Goodwin L."/>
            <person name="Nolan M."/>
            <person name="Hauser L."/>
            <person name="Land M."/>
            <person name="Davenport K.W."/>
            <person name="Woyke T."/>
            <person name="Haggblom M.M."/>
        </authorList>
    </citation>
    <scope>NUCLEOTIDE SEQUENCE</scope>
    <source>
        <strain evidence="3">ATCC BAA-1853 / DSM 23119 / SP1PR4</strain>
    </source>
</reference>
<dbReference type="KEGG" id="tsa:AciPR4_0349"/>
<dbReference type="SUPFAM" id="SSF53474">
    <property type="entry name" value="alpha/beta-Hydrolases"/>
    <property type="match status" value="1"/>
</dbReference>
<dbReference type="STRING" id="401053.AciPR4_0349"/>
<dbReference type="PANTHER" id="PTHR48098">
    <property type="entry name" value="ENTEROCHELIN ESTERASE-RELATED"/>
    <property type="match status" value="1"/>
</dbReference>
<sequence>MLATSKQVLRTLAVFFLLGVLSARPAFSADIAKGQLVDREIQSKNFTQSKIGVSPVRRLAVYLPAGYDGSQKRYPVIYFLPSPFDNFRAIFDSMGAQAVLDRAIADGTIGKFLFVTVDMTTPLGSSWYVNSSATGNWEDFMVQELVPYVDANFRTLPTRDSRGIAGHFMGGYGAIRFGMKYPQIFGSVYALHPVGTGSGVKVLASLPNFELMEQAKTLDDVRKDGYSTIFTSIFQAHIPNPDKPPLYFDFPAHRVAGELVIDAKVMDRLRENFFLESLIGKYADNLKSLRGLKFDWARSDSNWDHVYSNHALTHKLNEYGIVHEAEEYNGTWGGEANWSAEGRVRTDLLPFFQEHLVF</sequence>